<comment type="similarity">
    <text evidence="2 9 10">Belongs to the CRISPR-associated endoribonuclease Cas2 protein family.</text>
</comment>
<keyword evidence="3 9" id="KW-0540">Nuclease</keyword>
<name>A0A1B9F4V2_9BACT</name>
<evidence type="ECO:0000256" key="4">
    <source>
        <dbReference type="ARBA" id="ARBA00022723"/>
    </source>
</evidence>
<evidence type="ECO:0000313" key="12">
    <source>
        <dbReference type="Proteomes" id="UP000093080"/>
    </source>
</evidence>
<keyword evidence="12" id="KW-1185">Reference proteome</keyword>
<accession>A0A1B9F4V2</accession>
<dbReference type="GO" id="GO:0051607">
    <property type="term" value="P:defense response to virus"/>
    <property type="evidence" value="ECO:0007669"/>
    <property type="project" value="UniProtKB-UniRule"/>
</dbReference>
<dbReference type="NCBIfam" id="TIGR01573">
    <property type="entry name" value="cas2"/>
    <property type="match status" value="1"/>
</dbReference>
<feature type="binding site" evidence="9">
    <location>
        <position position="8"/>
    </location>
    <ligand>
        <name>Mg(2+)</name>
        <dbReference type="ChEBI" id="CHEBI:18420"/>
        <note>catalytic</note>
    </ligand>
</feature>
<comment type="caution">
    <text evidence="11">The sequence shown here is derived from an EMBL/GenBank/DDBJ whole genome shotgun (WGS) entry which is preliminary data.</text>
</comment>
<dbReference type="Pfam" id="PF09827">
    <property type="entry name" value="CRISPR_Cas2"/>
    <property type="match status" value="1"/>
</dbReference>
<protein>
    <recommendedName>
        <fullName evidence="9">CRISPR-associated endoribonuclease Cas2</fullName>
        <ecNumber evidence="9">3.1.-.-</ecNumber>
    </recommendedName>
</protein>
<dbReference type="STRING" id="1156395.DBT_1753"/>
<evidence type="ECO:0000256" key="8">
    <source>
        <dbReference type="ARBA" id="ARBA00023118"/>
    </source>
</evidence>
<dbReference type="PANTHER" id="PTHR34405:SF3">
    <property type="entry name" value="CRISPR-ASSOCIATED ENDORIBONUCLEASE CAS2 3"/>
    <property type="match status" value="1"/>
</dbReference>
<gene>
    <name evidence="9" type="primary">cas2</name>
    <name evidence="11" type="ORF">DBT_1753</name>
</gene>
<dbReference type="PIRSF" id="PIRSF032582">
    <property type="entry name" value="Cas2"/>
    <property type="match status" value="1"/>
</dbReference>
<keyword evidence="5 9" id="KW-0255">Endonuclease</keyword>
<evidence type="ECO:0000256" key="3">
    <source>
        <dbReference type="ARBA" id="ARBA00022722"/>
    </source>
</evidence>
<organism evidence="11 12">
    <name type="scientific">Dissulfuribacter thermophilus</name>
    <dbReference type="NCBI Taxonomy" id="1156395"/>
    <lineage>
        <taxon>Bacteria</taxon>
        <taxon>Pseudomonadati</taxon>
        <taxon>Thermodesulfobacteriota</taxon>
        <taxon>Dissulfuribacteria</taxon>
        <taxon>Dissulfuribacterales</taxon>
        <taxon>Dissulfuribacteraceae</taxon>
        <taxon>Dissulfuribacter</taxon>
    </lineage>
</organism>
<comment type="cofactor">
    <cofactor evidence="1 9">
        <name>Mg(2+)</name>
        <dbReference type="ChEBI" id="CHEBI:18420"/>
    </cofactor>
</comment>
<comment type="function">
    <text evidence="9">CRISPR (clustered regularly interspaced short palindromic repeat), is an adaptive immune system that provides protection against mobile genetic elements (viruses, transposable elements and conjugative plasmids). CRISPR clusters contain sequences complementary to antecedent mobile elements and target invading nucleic acids. CRISPR clusters are transcribed and processed into CRISPR RNA (crRNA). Functions as a ssRNA-specific endoribonuclease. Involved in the integration of spacer DNA into the CRISPR cassette.</text>
</comment>
<dbReference type="InterPro" id="IPR019199">
    <property type="entry name" value="Virulence_VapD/CRISPR_Cas2"/>
</dbReference>
<evidence type="ECO:0000256" key="1">
    <source>
        <dbReference type="ARBA" id="ARBA00001946"/>
    </source>
</evidence>
<evidence type="ECO:0000256" key="5">
    <source>
        <dbReference type="ARBA" id="ARBA00022759"/>
    </source>
</evidence>
<dbReference type="RefSeq" id="WP_067619082.1">
    <property type="nucleotide sequence ID" value="NZ_MAGO01000008.1"/>
</dbReference>
<keyword evidence="8 9" id="KW-0051">Antiviral defense</keyword>
<evidence type="ECO:0000256" key="9">
    <source>
        <dbReference type="HAMAP-Rule" id="MF_01471"/>
    </source>
</evidence>
<dbReference type="OrthoDB" id="9798176at2"/>
<dbReference type="Gene3D" id="3.30.70.240">
    <property type="match status" value="1"/>
</dbReference>
<comment type="subunit">
    <text evidence="9">Homodimer, forms a heterotetramer with a Cas1 homodimer.</text>
</comment>
<keyword evidence="6 9" id="KW-0378">Hydrolase</keyword>
<dbReference type="GO" id="GO:0046872">
    <property type="term" value="F:metal ion binding"/>
    <property type="evidence" value="ECO:0007669"/>
    <property type="project" value="UniProtKB-UniRule"/>
</dbReference>
<proteinExistence type="inferred from homology"/>
<sequence>MFFVVCFDVSDDKKRYRVVKKLKGHCIRVQKSVFECPELTEKQFLKLKAELEKVIDEATDTVRYYRLCKGCISEVEVSGQGEPPDDSNFLAI</sequence>
<dbReference type="InterPro" id="IPR021127">
    <property type="entry name" value="CRISPR_associated_Cas2"/>
</dbReference>
<dbReference type="PANTHER" id="PTHR34405">
    <property type="entry name" value="CRISPR-ASSOCIATED ENDORIBONUCLEASE CAS2"/>
    <property type="match status" value="1"/>
</dbReference>
<dbReference type="AlphaFoldDB" id="A0A1B9F4V2"/>
<keyword evidence="7 9" id="KW-0460">Magnesium</keyword>
<evidence type="ECO:0000256" key="6">
    <source>
        <dbReference type="ARBA" id="ARBA00022801"/>
    </source>
</evidence>
<dbReference type="CDD" id="cd09725">
    <property type="entry name" value="Cas2_I_II_III"/>
    <property type="match status" value="1"/>
</dbReference>
<dbReference type="GO" id="GO:0016787">
    <property type="term" value="F:hydrolase activity"/>
    <property type="evidence" value="ECO:0007669"/>
    <property type="project" value="UniProtKB-KW"/>
</dbReference>
<dbReference type="EC" id="3.1.-.-" evidence="9"/>
<dbReference type="GO" id="GO:0004521">
    <property type="term" value="F:RNA endonuclease activity"/>
    <property type="evidence" value="ECO:0007669"/>
    <property type="project" value="UniProtKB-UniRule"/>
</dbReference>
<evidence type="ECO:0000256" key="7">
    <source>
        <dbReference type="ARBA" id="ARBA00022842"/>
    </source>
</evidence>
<dbReference type="SUPFAM" id="SSF143430">
    <property type="entry name" value="TTP0101/SSO1404-like"/>
    <property type="match status" value="1"/>
</dbReference>
<keyword evidence="4 9" id="KW-0479">Metal-binding</keyword>
<dbReference type="HAMAP" id="MF_01471">
    <property type="entry name" value="Cas2"/>
    <property type="match status" value="1"/>
</dbReference>
<dbReference type="EMBL" id="MAGO01000008">
    <property type="protein sequence ID" value="OCC14958.1"/>
    <property type="molecule type" value="Genomic_DNA"/>
</dbReference>
<dbReference type="Proteomes" id="UP000093080">
    <property type="component" value="Unassembled WGS sequence"/>
</dbReference>
<evidence type="ECO:0000256" key="2">
    <source>
        <dbReference type="ARBA" id="ARBA00009959"/>
    </source>
</evidence>
<reference evidence="11 12" key="1">
    <citation type="submission" date="2016-06" db="EMBL/GenBank/DDBJ databases">
        <title>Respiratory ammonification of nitrate coupled to the oxidation of elemental sulfur in deep-sea autotrophic thermophilic bacteria.</title>
        <authorList>
            <person name="Slobodkina G.B."/>
            <person name="Mardanov A.V."/>
            <person name="Ravin N.V."/>
            <person name="Frolova A.A."/>
            <person name="Viryasiv M.B."/>
            <person name="Chernyh N.A."/>
            <person name="Bonch-Osmolovskaya E.A."/>
            <person name="Slobodkin A.I."/>
        </authorList>
    </citation>
    <scope>NUCLEOTIDE SEQUENCE [LARGE SCALE GENOMIC DNA]</scope>
    <source>
        <strain evidence="11 12">S69</strain>
    </source>
</reference>
<dbReference type="GO" id="GO:0043571">
    <property type="term" value="P:maintenance of CRISPR repeat elements"/>
    <property type="evidence" value="ECO:0007669"/>
    <property type="project" value="UniProtKB-UniRule"/>
</dbReference>
<evidence type="ECO:0000256" key="10">
    <source>
        <dbReference type="PIRNR" id="PIRNR032582"/>
    </source>
</evidence>
<evidence type="ECO:0000313" key="11">
    <source>
        <dbReference type="EMBL" id="OCC14958.1"/>
    </source>
</evidence>